<evidence type="ECO:0000256" key="1">
    <source>
        <dbReference type="SAM" id="MobiDB-lite"/>
    </source>
</evidence>
<dbReference type="Proteomes" id="UP001530293">
    <property type="component" value="Unassembled WGS sequence"/>
</dbReference>
<dbReference type="AlphaFoldDB" id="A0ABD3M9J2"/>
<evidence type="ECO:0000313" key="3">
    <source>
        <dbReference type="EMBL" id="KAL3760638.1"/>
    </source>
</evidence>
<dbReference type="PANTHER" id="PTHR38081:SF1">
    <property type="entry name" value="WAP DOMAIN-CONTAINING PROTEIN"/>
    <property type="match status" value="1"/>
</dbReference>
<keyword evidence="2" id="KW-0732">Signal</keyword>
<name>A0ABD3M9J2_9STRA</name>
<feature type="chain" id="PRO_5044879920" evidence="2">
    <location>
        <begin position="18"/>
        <end position="338"/>
    </location>
</feature>
<organism evidence="3 4">
    <name type="scientific">Discostella pseudostelligera</name>
    <dbReference type="NCBI Taxonomy" id="259834"/>
    <lineage>
        <taxon>Eukaryota</taxon>
        <taxon>Sar</taxon>
        <taxon>Stramenopiles</taxon>
        <taxon>Ochrophyta</taxon>
        <taxon>Bacillariophyta</taxon>
        <taxon>Coscinodiscophyceae</taxon>
        <taxon>Thalassiosirophycidae</taxon>
        <taxon>Stephanodiscales</taxon>
        <taxon>Stephanodiscaceae</taxon>
        <taxon>Discostella</taxon>
    </lineage>
</organism>
<comment type="caution">
    <text evidence="3">The sequence shown here is derived from an EMBL/GenBank/DDBJ whole genome shotgun (WGS) entry which is preliminary data.</text>
</comment>
<keyword evidence="4" id="KW-1185">Reference proteome</keyword>
<sequence length="338" mass="37392">MATPVVLTLILLPLLLCQSIHLDIHIPLPDGCLKYHALRANRLLRQASRRTFGGGTTATAAADDDDMPMPTEEVNLFSVHTPHITLYLADFDLEVSEISRSNNNEPGALPLNDTKVSAFMDEISSINFTEIILSTGSMECPITYYSNDAPSDTYYIINGAYTMLPIAKNPCLQTLSDTILQYMKSYLRHPVVVPPWVAELPEPSRSSSIYRCREYGSPNVLEGFDPHVTVGYDPLSSLRLGTMQNDVERSVKYSPVNNREGNSLSNSNSSNRANDLQWRIDAMQQWNEIYWQALSSGNYCADEVVRGIALGKVGVGGTVLANTRMGYWDIGPPPGDQI</sequence>
<dbReference type="PANTHER" id="PTHR38081">
    <property type="entry name" value="WAP DOMAIN-CONTAINING PROTEIN"/>
    <property type="match status" value="1"/>
</dbReference>
<evidence type="ECO:0000256" key="2">
    <source>
        <dbReference type="SAM" id="SignalP"/>
    </source>
</evidence>
<accession>A0ABD3M9J2</accession>
<dbReference type="EMBL" id="JALLBG020000178">
    <property type="protein sequence ID" value="KAL3760638.1"/>
    <property type="molecule type" value="Genomic_DNA"/>
</dbReference>
<evidence type="ECO:0000313" key="4">
    <source>
        <dbReference type="Proteomes" id="UP001530293"/>
    </source>
</evidence>
<protein>
    <submittedName>
        <fullName evidence="3">Uncharacterized protein</fullName>
    </submittedName>
</protein>
<feature type="signal peptide" evidence="2">
    <location>
        <begin position="1"/>
        <end position="17"/>
    </location>
</feature>
<gene>
    <name evidence="3" type="ORF">ACHAWU_002460</name>
</gene>
<feature type="compositionally biased region" description="Low complexity" evidence="1">
    <location>
        <begin position="257"/>
        <end position="271"/>
    </location>
</feature>
<reference evidence="3 4" key="1">
    <citation type="submission" date="2024-10" db="EMBL/GenBank/DDBJ databases">
        <title>Updated reference genomes for cyclostephanoid diatoms.</title>
        <authorList>
            <person name="Roberts W.R."/>
            <person name="Alverson A.J."/>
        </authorList>
    </citation>
    <scope>NUCLEOTIDE SEQUENCE [LARGE SCALE GENOMIC DNA]</scope>
    <source>
        <strain evidence="3 4">AJA232-27</strain>
    </source>
</reference>
<proteinExistence type="predicted"/>
<feature type="region of interest" description="Disordered" evidence="1">
    <location>
        <begin position="252"/>
        <end position="271"/>
    </location>
</feature>